<reference evidence="3 4" key="1">
    <citation type="submission" date="2016-06" db="EMBL/GenBank/DDBJ databases">
        <authorList>
            <person name="Kjaerup R.B."/>
            <person name="Dalgaard T.S."/>
            <person name="Juul-Madsen H.R."/>
        </authorList>
    </citation>
    <scope>NUCLEOTIDE SEQUENCE [LARGE SCALE GENOMIC DNA]</scope>
    <source>
        <strain evidence="3 4">DSM 45626</strain>
    </source>
</reference>
<dbReference type="InterPro" id="IPR036291">
    <property type="entry name" value="NAD(P)-bd_dom_sf"/>
</dbReference>
<evidence type="ECO:0000256" key="2">
    <source>
        <dbReference type="ARBA" id="ARBA00023002"/>
    </source>
</evidence>
<keyword evidence="2" id="KW-0560">Oxidoreductase</keyword>
<dbReference type="GO" id="GO:0016491">
    <property type="term" value="F:oxidoreductase activity"/>
    <property type="evidence" value="ECO:0007669"/>
    <property type="project" value="UniProtKB-KW"/>
</dbReference>
<dbReference type="PANTHER" id="PTHR44196:SF1">
    <property type="entry name" value="DEHYDROGENASE_REDUCTASE SDR FAMILY MEMBER 7B"/>
    <property type="match status" value="1"/>
</dbReference>
<dbReference type="Gene3D" id="3.40.50.720">
    <property type="entry name" value="NAD(P)-binding Rossmann-like Domain"/>
    <property type="match status" value="1"/>
</dbReference>
<organism evidence="3 4">
    <name type="scientific">Micromonospora haikouensis</name>
    <dbReference type="NCBI Taxonomy" id="686309"/>
    <lineage>
        <taxon>Bacteria</taxon>
        <taxon>Bacillati</taxon>
        <taxon>Actinomycetota</taxon>
        <taxon>Actinomycetes</taxon>
        <taxon>Micromonosporales</taxon>
        <taxon>Micromonosporaceae</taxon>
        <taxon>Micromonospora</taxon>
    </lineage>
</organism>
<dbReference type="EMBL" id="FMCW01000024">
    <property type="protein sequence ID" value="SCF06487.1"/>
    <property type="molecule type" value="Genomic_DNA"/>
</dbReference>
<dbReference type="PRINTS" id="PR00081">
    <property type="entry name" value="GDHRDH"/>
</dbReference>
<gene>
    <name evidence="3" type="ORF">GA0070558_12451</name>
</gene>
<accession>A0A1C4XDK3</accession>
<dbReference type="AlphaFoldDB" id="A0A1C4XDK3"/>
<protein>
    <submittedName>
        <fullName evidence="3">Short-chain dehydrogenase</fullName>
    </submittedName>
</protein>
<proteinExistence type="inferred from homology"/>
<dbReference type="Proteomes" id="UP000199375">
    <property type="component" value="Unassembled WGS sequence"/>
</dbReference>
<name>A0A1C4XDK3_9ACTN</name>
<comment type="similarity">
    <text evidence="1">Belongs to the short-chain dehydrogenases/reductases (SDR) family.</text>
</comment>
<evidence type="ECO:0000256" key="1">
    <source>
        <dbReference type="ARBA" id="ARBA00006484"/>
    </source>
</evidence>
<sequence length="239" mass="25595">MYARVDEQPDRSPERVALVTGANRGTGRAIAAELAEAGMQVWELNRNPSGSPTEIICDLSEPAELSAAITEVLQRVDRLDALVTNAVDRYFAPVADIDMQRWNAALTVNLTSIVATVQQTLPLLRRSQGSIVLMGSHAGTRFFESGLSYCATKAALKALCEVLLLEERPYGVRTSLVSPGAIANEDGDRSPMKMSTVSVAKVVRDLVLNPSDVAVGEIELRPASLGPPVVAGLDRLQSV</sequence>
<evidence type="ECO:0000313" key="4">
    <source>
        <dbReference type="Proteomes" id="UP000199375"/>
    </source>
</evidence>
<dbReference type="Pfam" id="PF00106">
    <property type="entry name" value="adh_short"/>
    <property type="match status" value="1"/>
</dbReference>
<dbReference type="SUPFAM" id="SSF51735">
    <property type="entry name" value="NAD(P)-binding Rossmann-fold domains"/>
    <property type="match status" value="1"/>
</dbReference>
<evidence type="ECO:0000313" key="3">
    <source>
        <dbReference type="EMBL" id="SCF06487.1"/>
    </source>
</evidence>
<dbReference type="GO" id="GO:0016020">
    <property type="term" value="C:membrane"/>
    <property type="evidence" value="ECO:0007669"/>
    <property type="project" value="TreeGrafter"/>
</dbReference>
<dbReference type="PANTHER" id="PTHR44196">
    <property type="entry name" value="DEHYDROGENASE/REDUCTASE SDR FAMILY MEMBER 7B"/>
    <property type="match status" value="1"/>
</dbReference>
<dbReference type="InterPro" id="IPR002347">
    <property type="entry name" value="SDR_fam"/>
</dbReference>